<dbReference type="Proteomes" id="UP001358586">
    <property type="component" value="Chromosome 12"/>
</dbReference>
<dbReference type="EMBL" id="JARKNE010000012">
    <property type="protein sequence ID" value="KAK5774622.1"/>
    <property type="molecule type" value="Genomic_DNA"/>
</dbReference>
<gene>
    <name evidence="1" type="ORF">PVK06_042478</name>
</gene>
<accession>A0ABR0ML79</accession>
<proteinExistence type="predicted"/>
<evidence type="ECO:0008006" key="3">
    <source>
        <dbReference type="Google" id="ProtNLM"/>
    </source>
</evidence>
<comment type="caution">
    <text evidence="1">The sequence shown here is derived from an EMBL/GenBank/DDBJ whole genome shotgun (WGS) entry which is preliminary data.</text>
</comment>
<keyword evidence="2" id="KW-1185">Reference proteome</keyword>
<protein>
    <recommendedName>
        <fullName evidence="3">Reverse transcriptase zinc-binding domain-containing protein</fullName>
    </recommendedName>
</protein>
<evidence type="ECO:0000313" key="1">
    <source>
        <dbReference type="EMBL" id="KAK5774622.1"/>
    </source>
</evidence>
<name>A0ABR0ML79_GOSAR</name>
<evidence type="ECO:0000313" key="2">
    <source>
        <dbReference type="Proteomes" id="UP001358586"/>
    </source>
</evidence>
<organism evidence="1 2">
    <name type="scientific">Gossypium arboreum</name>
    <name type="common">Tree cotton</name>
    <name type="synonym">Gossypium nanking</name>
    <dbReference type="NCBI Taxonomy" id="29729"/>
    <lineage>
        <taxon>Eukaryota</taxon>
        <taxon>Viridiplantae</taxon>
        <taxon>Streptophyta</taxon>
        <taxon>Embryophyta</taxon>
        <taxon>Tracheophyta</taxon>
        <taxon>Spermatophyta</taxon>
        <taxon>Magnoliopsida</taxon>
        <taxon>eudicotyledons</taxon>
        <taxon>Gunneridae</taxon>
        <taxon>Pentapetalae</taxon>
        <taxon>rosids</taxon>
        <taxon>malvids</taxon>
        <taxon>Malvales</taxon>
        <taxon>Malvaceae</taxon>
        <taxon>Malvoideae</taxon>
        <taxon>Gossypium</taxon>
    </lineage>
</organism>
<reference evidence="1 2" key="1">
    <citation type="submission" date="2023-03" db="EMBL/GenBank/DDBJ databases">
        <title>WGS of Gossypium arboreum.</title>
        <authorList>
            <person name="Yu D."/>
        </authorList>
    </citation>
    <scope>NUCLEOTIDE SEQUENCE [LARGE SCALE GENOMIC DNA]</scope>
    <source>
        <tissue evidence="1">Leaf</tissue>
    </source>
</reference>
<sequence length="72" mass="8685">MKFWPETIATVYWSRVAKGPCEFVTWKLVHVEDIASPVVWNLIWKAKAPQRVKVFLWILWKNRLLMNCERVQ</sequence>